<comment type="caution">
    <text evidence="2">The sequence shown here is derived from an EMBL/GenBank/DDBJ whole genome shotgun (WGS) entry which is preliminary data.</text>
</comment>
<dbReference type="SUPFAM" id="SSF110997">
    <property type="entry name" value="Sporulation related repeat"/>
    <property type="match status" value="1"/>
</dbReference>
<dbReference type="Proteomes" id="UP000004394">
    <property type="component" value="Unassembled WGS sequence"/>
</dbReference>
<organism evidence="2 3">
    <name type="scientific">Hoylesella marshii DSM 16973 = JCM 13450</name>
    <dbReference type="NCBI Taxonomy" id="862515"/>
    <lineage>
        <taxon>Bacteria</taxon>
        <taxon>Pseudomonadati</taxon>
        <taxon>Bacteroidota</taxon>
        <taxon>Bacteroidia</taxon>
        <taxon>Bacteroidales</taxon>
        <taxon>Prevotellaceae</taxon>
        <taxon>Hoylesella</taxon>
    </lineage>
</organism>
<keyword evidence="2" id="KW-0132">Cell division</keyword>
<dbReference type="PROSITE" id="PS51724">
    <property type="entry name" value="SPOR"/>
    <property type="match status" value="1"/>
</dbReference>
<gene>
    <name evidence="2" type="ORF">HMPREF0658_0411</name>
</gene>
<dbReference type="GO" id="GO:0051301">
    <property type="term" value="P:cell division"/>
    <property type="evidence" value="ECO:0007669"/>
    <property type="project" value="UniProtKB-KW"/>
</dbReference>
<protein>
    <submittedName>
        <fullName evidence="2">Sporulation and cell division repeat protein</fullName>
    </submittedName>
</protein>
<dbReference type="HOGENOM" id="CLU_061747_1_0_10"/>
<dbReference type="Pfam" id="PF18175">
    <property type="entry name" value="HU-CCDC81_bac_2"/>
    <property type="match status" value="1"/>
</dbReference>
<dbReference type="InterPro" id="IPR036680">
    <property type="entry name" value="SPOR-like_sf"/>
</dbReference>
<dbReference type="InterPro" id="IPR041268">
    <property type="entry name" value="HU-CCDC81_bac_2"/>
</dbReference>
<feature type="domain" description="SPOR" evidence="1">
    <location>
        <begin position="284"/>
        <end position="360"/>
    </location>
</feature>
<dbReference type="InterPro" id="IPR040495">
    <property type="entry name" value="HU-CCDC81_bac_1"/>
</dbReference>
<evidence type="ECO:0000259" key="1">
    <source>
        <dbReference type="PROSITE" id="PS51724"/>
    </source>
</evidence>
<dbReference type="STRING" id="862515.HMPREF0658_0411"/>
<dbReference type="Pfam" id="PF18174">
    <property type="entry name" value="HU-CCDC81_bac_1"/>
    <property type="match status" value="1"/>
</dbReference>
<keyword evidence="3" id="KW-1185">Reference proteome</keyword>
<evidence type="ECO:0000313" key="3">
    <source>
        <dbReference type="Proteomes" id="UP000004394"/>
    </source>
</evidence>
<dbReference type="Gene3D" id="3.30.70.1070">
    <property type="entry name" value="Sporulation related repeat"/>
    <property type="match status" value="1"/>
</dbReference>
<dbReference type="eggNOG" id="COG3147">
    <property type="taxonomic scope" value="Bacteria"/>
</dbReference>
<accession>E0NQG0</accession>
<keyword evidence="2" id="KW-0131">Cell cycle</keyword>
<evidence type="ECO:0000313" key="2">
    <source>
        <dbReference type="EMBL" id="EFM02650.1"/>
    </source>
</evidence>
<proteinExistence type="predicted"/>
<dbReference type="InterPro" id="IPR007730">
    <property type="entry name" value="SPOR-like_dom"/>
</dbReference>
<sequence>MFYLGNSWKKRIFAFVIELDRHIEILLLSNDCVIVPDFGGFVAHRVHARYEAIDRMFLPPYRTLGFNPQLRLNDSLLVLSYMDAYDISYPEAITRIEHEVEELQQCIADEGLYELNDLGTLSLNENGSYDFVPCEAGVLTPSFYGLSGFEMPLRSDYSAENISEKTFVASVPLPETPKVMHAVEELSDNDELESEDDNDGRISIKLSVLRNMAAAILILVAFLLVVEPFGNDSRQYLAKSYFDFNLLKELMPTEVHTDTPHMNIVSKPAATSSKVSSHATPAKEEHHGFYTIVLASHVTKNNARSFVKQLHKQGFNAANICIQRKRVKVIYGTFATESEARTELNKKQGYSDFKEGWITFIRP</sequence>
<name>E0NQG0_9BACT</name>
<dbReference type="AlphaFoldDB" id="E0NQG0"/>
<dbReference type="BioCyc" id="PMAR862515-HMP:GMOO-422-MONOMER"/>
<dbReference type="GO" id="GO:0042834">
    <property type="term" value="F:peptidoglycan binding"/>
    <property type="evidence" value="ECO:0007669"/>
    <property type="project" value="InterPro"/>
</dbReference>
<dbReference type="OrthoDB" id="653949at2"/>
<dbReference type="EMBL" id="AEEI01000017">
    <property type="protein sequence ID" value="EFM02650.1"/>
    <property type="molecule type" value="Genomic_DNA"/>
</dbReference>
<dbReference type="Pfam" id="PF05036">
    <property type="entry name" value="SPOR"/>
    <property type="match status" value="1"/>
</dbReference>
<reference evidence="2" key="1">
    <citation type="submission" date="2010-07" db="EMBL/GenBank/DDBJ databases">
        <authorList>
            <person name="Muzny D."/>
            <person name="Qin X."/>
            <person name="Deng J."/>
            <person name="Jiang H."/>
            <person name="Liu Y."/>
            <person name="Qu J."/>
            <person name="Song X.-Z."/>
            <person name="Zhang L."/>
            <person name="Thornton R."/>
            <person name="Coyle M."/>
            <person name="Francisco L."/>
            <person name="Jackson L."/>
            <person name="Javaid M."/>
            <person name="Korchina V."/>
            <person name="Kovar C."/>
            <person name="Mata R."/>
            <person name="Mathew T."/>
            <person name="Ngo R."/>
            <person name="Nguyen L."/>
            <person name="Nguyen N."/>
            <person name="Okwuonu G."/>
            <person name="Ongeri F."/>
            <person name="Pham C."/>
            <person name="Simmons D."/>
            <person name="Wilczek-Boney K."/>
            <person name="Hale W."/>
            <person name="Jakkamsetti A."/>
            <person name="Pham P."/>
            <person name="Ruth R."/>
            <person name="San Lucas F."/>
            <person name="Warren J."/>
            <person name="Zhang J."/>
            <person name="Zhao Z."/>
            <person name="Zhou C."/>
            <person name="Zhu D."/>
            <person name="Lee S."/>
            <person name="Bess C."/>
            <person name="Blankenburg K."/>
            <person name="Forbes L."/>
            <person name="Fu Q."/>
            <person name="Gubbala S."/>
            <person name="Hirani K."/>
            <person name="Jayaseelan J.C."/>
            <person name="Lara F."/>
            <person name="Munidasa M."/>
            <person name="Palculict T."/>
            <person name="Patil S."/>
            <person name="Pu L.-L."/>
            <person name="Saada N."/>
            <person name="Tang L."/>
            <person name="Weissenberger G."/>
            <person name="Zhu Y."/>
            <person name="Hemphill L."/>
            <person name="Shang Y."/>
            <person name="Youmans B."/>
            <person name="Ayvaz T."/>
            <person name="Ross M."/>
            <person name="Santibanez J."/>
            <person name="Aqrawi P."/>
            <person name="Gross S."/>
            <person name="Joshi V."/>
            <person name="Fowler G."/>
            <person name="Nazareth L."/>
            <person name="Reid J."/>
            <person name="Worley K."/>
            <person name="Petrosino J."/>
            <person name="Highlander S."/>
            <person name="Gibbs R."/>
        </authorList>
    </citation>
    <scope>NUCLEOTIDE SEQUENCE [LARGE SCALE GENOMIC DNA]</scope>
    <source>
        <strain evidence="2">DSM 16973</strain>
    </source>
</reference>